<comment type="caution">
    <text evidence="2">The sequence shown here is derived from an EMBL/GenBank/DDBJ whole genome shotgun (WGS) entry which is preliminary data.</text>
</comment>
<feature type="compositionally biased region" description="Basic and acidic residues" evidence="1">
    <location>
        <begin position="41"/>
        <end position="52"/>
    </location>
</feature>
<evidence type="ECO:0000256" key="1">
    <source>
        <dbReference type="SAM" id="MobiDB-lite"/>
    </source>
</evidence>
<proteinExistence type="predicted"/>
<protein>
    <submittedName>
        <fullName evidence="2">Uncharacterized protein</fullName>
    </submittedName>
</protein>
<dbReference type="EMBL" id="JAURVH010001521">
    <property type="protein sequence ID" value="KAK5923088.1"/>
    <property type="molecule type" value="Genomic_DNA"/>
</dbReference>
<organism evidence="2 3">
    <name type="scientific">Champsocephalus gunnari</name>
    <name type="common">Mackerel icefish</name>
    <dbReference type="NCBI Taxonomy" id="52237"/>
    <lineage>
        <taxon>Eukaryota</taxon>
        <taxon>Metazoa</taxon>
        <taxon>Chordata</taxon>
        <taxon>Craniata</taxon>
        <taxon>Vertebrata</taxon>
        <taxon>Euteleostomi</taxon>
        <taxon>Actinopterygii</taxon>
        <taxon>Neopterygii</taxon>
        <taxon>Teleostei</taxon>
        <taxon>Neoteleostei</taxon>
        <taxon>Acanthomorphata</taxon>
        <taxon>Eupercaria</taxon>
        <taxon>Perciformes</taxon>
        <taxon>Notothenioidei</taxon>
        <taxon>Channichthyidae</taxon>
        <taxon>Champsocephalus</taxon>
    </lineage>
</organism>
<keyword evidence="3" id="KW-1185">Reference proteome</keyword>
<dbReference type="Proteomes" id="UP001331515">
    <property type="component" value="Unassembled WGS sequence"/>
</dbReference>
<feature type="compositionally biased region" description="Polar residues" evidence="1">
    <location>
        <begin position="58"/>
        <end position="70"/>
    </location>
</feature>
<evidence type="ECO:0000313" key="2">
    <source>
        <dbReference type="EMBL" id="KAK5923088.1"/>
    </source>
</evidence>
<sequence>MPRSHTVGLLRAPAERECATCTLCPSARLPARPPPAGSARTHPEPERADSGRSLRPQIITTSNVHPRSSALQVRRAVMETDNATDPQQHTAGKREAARTMHCPARWMDGGRDGWICIMGSTQARRRAHL</sequence>
<accession>A0AAN8DLC1</accession>
<reference evidence="2 3" key="1">
    <citation type="journal article" date="2023" name="Mol. Biol. Evol.">
        <title>Genomics of Secondarily Temperate Adaptation in the Only Non-Antarctic Icefish.</title>
        <authorList>
            <person name="Rivera-Colon A.G."/>
            <person name="Rayamajhi N."/>
            <person name="Minhas B.F."/>
            <person name="Madrigal G."/>
            <person name="Bilyk K.T."/>
            <person name="Yoon V."/>
            <person name="Hune M."/>
            <person name="Gregory S."/>
            <person name="Cheng C.H.C."/>
            <person name="Catchen J.M."/>
        </authorList>
    </citation>
    <scope>NUCLEOTIDE SEQUENCE [LARGE SCALE GENOMIC DNA]</scope>
    <source>
        <tissue evidence="2">White muscle</tissue>
    </source>
</reference>
<dbReference type="AlphaFoldDB" id="A0AAN8DLC1"/>
<feature type="region of interest" description="Disordered" evidence="1">
    <location>
        <begin position="25"/>
        <end position="70"/>
    </location>
</feature>
<name>A0AAN8DLC1_CHAGU</name>
<evidence type="ECO:0000313" key="3">
    <source>
        <dbReference type="Proteomes" id="UP001331515"/>
    </source>
</evidence>
<gene>
    <name evidence="2" type="ORF">CgunFtcFv8_000091</name>
</gene>